<dbReference type="CDD" id="cd02766">
    <property type="entry name" value="MopB_3"/>
    <property type="match status" value="1"/>
</dbReference>
<comment type="cofactor">
    <cofactor evidence="1">
        <name>Mo-bis(molybdopterin guanine dinucleotide)</name>
        <dbReference type="ChEBI" id="CHEBI:60539"/>
    </cofactor>
</comment>
<protein>
    <submittedName>
        <fullName evidence="9">Molybdopterin-dependent oxidoreductase</fullName>
    </submittedName>
</protein>
<dbReference type="KEGG" id="bda:FSZ17_17235"/>
<keyword evidence="4" id="KW-0479">Metal-binding</keyword>
<evidence type="ECO:0000256" key="7">
    <source>
        <dbReference type="ARBA" id="ARBA00023014"/>
    </source>
</evidence>
<dbReference type="EMBL" id="CP042593">
    <property type="protein sequence ID" value="QED48861.1"/>
    <property type="molecule type" value="Genomic_DNA"/>
</dbReference>
<organism evidence="9 10">
    <name type="scientific">Cytobacillus dafuensis</name>
    <name type="common">Bacillus dafuensis</name>
    <dbReference type="NCBI Taxonomy" id="1742359"/>
    <lineage>
        <taxon>Bacteria</taxon>
        <taxon>Bacillati</taxon>
        <taxon>Bacillota</taxon>
        <taxon>Bacilli</taxon>
        <taxon>Bacillales</taxon>
        <taxon>Bacillaceae</taxon>
        <taxon>Cytobacillus</taxon>
    </lineage>
</organism>
<evidence type="ECO:0000256" key="4">
    <source>
        <dbReference type="ARBA" id="ARBA00022723"/>
    </source>
</evidence>
<dbReference type="GO" id="GO:0043546">
    <property type="term" value="F:molybdopterin cofactor binding"/>
    <property type="evidence" value="ECO:0007669"/>
    <property type="project" value="InterPro"/>
</dbReference>
<dbReference type="OrthoDB" id="219031at2"/>
<dbReference type="PROSITE" id="PS51669">
    <property type="entry name" value="4FE4S_MOW_BIS_MGD"/>
    <property type="match status" value="1"/>
</dbReference>
<name>A0A5B8Z7J5_CYTDA</name>
<keyword evidence="3" id="KW-0500">Molybdenum</keyword>
<dbReference type="GO" id="GO:0046872">
    <property type="term" value="F:metal ion binding"/>
    <property type="evidence" value="ECO:0007669"/>
    <property type="project" value="UniProtKB-KW"/>
</dbReference>
<dbReference type="InterPro" id="IPR050612">
    <property type="entry name" value="Prok_Mopterin_Oxidored"/>
</dbReference>
<dbReference type="InterPro" id="IPR009010">
    <property type="entry name" value="Asp_de-COase-like_dom_sf"/>
</dbReference>
<accession>A0A5B8Z7J5</accession>
<dbReference type="RefSeq" id="WP_057771898.1">
    <property type="nucleotide sequence ID" value="NZ_CP042593.1"/>
</dbReference>
<feature type="domain" description="4Fe-4S Mo/W bis-MGD-type" evidence="8">
    <location>
        <begin position="1"/>
        <end position="58"/>
    </location>
</feature>
<dbReference type="GO" id="GO:0016491">
    <property type="term" value="F:oxidoreductase activity"/>
    <property type="evidence" value="ECO:0007669"/>
    <property type="project" value="UniProtKB-KW"/>
</dbReference>
<evidence type="ECO:0000313" key="9">
    <source>
        <dbReference type="EMBL" id="QED48861.1"/>
    </source>
</evidence>
<evidence type="ECO:0000313" key="10">
    <source>
        <dbReference type="Proteomes" id="UP000321555"/>
    </source>
</evidence>
<keyword evidence="10" id="KW-1185">Reference proteome</keyword>
<reference evidence="10" key="1">
    <citation type="submission" date="2019-08" db="EMBL/GenBank/DDBJ databases">
        <authorList>
            <person name="Zheng X."/>
        </authorList>
    </citation>
    <scope>NUCLEOTIDE SEQUENCE [LARGE SCALE GENOMIC DNA]</scope>
    <source>
        <strain evidence="10">FJAT-25496</strain>
    </source>
</reference>
<dbReference type="Pfam" id="PF04879">
    <property type="entry name" value="Molybdop_Fe4S4"/>
    <property type="match status" value="1"/>
</dbReference>
<dbReference type="PANTHER" id="PTHR43742">
    <property type="entry name" value="TRIMETHYLAMINE-N-OXIDE REDUCTASE"/>
    <property type="match status" value="1"/>
</dbReference>
<dbReference type="SUPFAM" id="SSF53706">
    <property type="entry name" value="Formate dehydrogenase/DMSO reductase, domains 1-3"/>
    <property type="match status" value="1"/>
</dbReference>
<dbReference type="Gene3D" id="2.20.25.90">
    <property type="entry name" value="ADC-like domains"/>
    <property type="match status" value="1"/>
</dbReference>
<dbReference type="Gene3D" id="3.40.228.10">
    <property type="entry name" value="Dimethylsulfoxide Reductase, domain 2"/>
    <property type="match status" value="1"/>
</dbReference>
<evidence type="ECO:0000256" key="5">
    <source>
        <dbReference type="ARBA" id="ARBA00023002"/>
    </source>
</evidence>
<evidence type="ECO:0000256" key="1">
    <source>
        <dbReference type="ARBA" id="ARBA00001942"/>
    </source>
</evidence>
<dbReference type="PANTHER" id="PTHR43742:SF6">
    <property type="entry name" value="OXIDOREDUCTASE YYAE-RELATED"/>
    <property type="match status" value="1"/>
</dbReference>
<dbReference type="Proteomes" id="UP000321555">
    <property type="component" value="Chromosome"/>
</dbReference>
<dbReference type="Pfam" id="PF00384">
    <property type="entry name" value="Molybdopterin"/>
    <property type="match status" value="1"/>
</dbReference>
<evidence type="ECO:0000259" key="8">
    <source>
        <dbReference type="PROSITE" id="PS51669"/>
    </source>
</evidence>
<keyword evidence="5" id="KW-0560">Oxidoreductase</keyword>
<dbReference type="InterPro" id="IPR006657">
    <property type="entry name" value="MoPterin_dinucl-bd_dom"/>
</dbReference>
<keyword evidence="6" id="KW-0408">Iron</keyword>
<dbReference type="InterPro" id="IPR006655">
    <property type="entry name" value="Mopterin_OxRdtase_prok_CS"/>
</dbReference>
<dbReference type="InterPro" id="IPR006963">
    <property type="entry name" value="Mopterin_OxRdtase_4Fe-4S_dom"/>
</dbReference>
<dbReference type="Gene3D" id="3.40.50.740">
    <property type="match status" value="1"/>
</dbReference>
<dbReference type="Gene3D" id="2.40.40.20">
    <property type="match status" value="1"/>
</dbReference>
<proteinExistence type="inferred from homology"/>
<gene>
    <name evidence="9" type="ORF">FSZ17_17235</name>
</gene>
<evidence type="ECO:0000256" key="6">
    <source>
        <dbReference type="ARBA" id="ARBA00023004"/>
    </source>
</evidence>
<dbReference type="PROSITE" id="PS00490">
    <property type="entry name" value="MOLYBDOPTERIN_PROK_2"/>
    <property type="match status" value="1"/>
</dbReference>
<dbReference type="SUPFAM" id="SSF50692">
    <property type="entry name" value="ADC-like"/>
    <property type="match status" value="1"/>
</dbReference>
<dbReference type="SMART" id="SM00926">
    <property type="entry name" value="Molybdop_Fe4S4"/>
    <property type="match status" value="1"/>
</dbReference>
<sequence>MEIYRNACPRNCFASCSMLSYVNNGEIIKVSGDPKHGFNQGRLCAKGYAFTQYVYNPYRLKYPIMQSPRGSGNWKRITWDKAYSIIIDKILELNVRYGSNLACGYNKFSGNLGLLHYAVEGMFNSFGPHTKPVGNPCLISGEQAIKSSFGQTVSLMPEKMVDANLIVIWGANPAVTNVHQMKFIFKARQKGAKLVVIDPIFTQTAAKADIYIQVNPGTDGLLAHAIAKILIDSSLYDQEFIDNQTTNWIEYRQYVSTEVNITEVSQETGVSIEGINELAHLYSLSKPCATWIGFGIQRNKNGRENISAINTLAALAGTLQKGKGGVYYAHNGLEDFPANLLNHQGPKHSNINTSREININKFAEEAIKLSEPPLKFLWIASRNPLSQDHDFKKWELLFHELELIVTVDLFMTRTAELSDIVLPATTHFEDPDLIISYWHQWLSYNEQAIPAYFESKSDLQIARDLTKKLNECSPNFSNFPHELEPIDWIEREITPSIKELYSLKSYKQLLDGPHLRNEEKHSEGSSSMNFHFVIPNKIASSSEASTNVIEDQDSNPFKLITPQSLLRIHSQYGTLSWLSSEKDEAIVELSEYAAEKYWISEGEKVEVYNQNGRIAATAKINRYLPKKVILVNQVGKNPINQVIVHEENSNIGKSSANFYDSSVNIRKWRD</sequence>
<dbReference type="AlphaFoldDB" id="A0A5B8Z7J5"/>
<dbReference type="InterPro" id="IPR006656">
    <property type="entry name" value="Mopterin_OxRdtase"/>
</dbReference>
<comment type="similarity">
    <text evidence="2">Belongs to the prokaryotic molybdopterin-containing oxidoreductase family.</text>
</comment>
<evidence type="ECO:0000256" key="3">
    <source>
        <dbReference type="ARBA" id="ARBA00022505"/>
    </source>
</evidence>
<dbReference type="GO" id="GO:0051536">
    <property type="term" value="F:iron-sulfur cluster binding"/>
    <property type="evidence" value="ECO:0007669"/>
    <property type="project" value="UniProtKB-KW"/>
</dbReference>
<dbReference type="Gene3D" id="3.30.2070.10">
    <property type="entry name" value="Formate dehydrogenase/DMSO reductase"/>
    <property type="match status" value="1"/>
</dbReference>
<dbReference type="Pfam" id="PF01568">
    <property type="entry name" value="Molydop_binding"/>
    <property type="match status" value="1"/>
</dbReference>
<evidence type="ECO:0000256" key="2">
    <source>
        <dbReference type="ARBA" id="ARBA00010312"/>
    </source>
</evidence>
<keyword evidence="7" id="KW-0411">Iron-sulfur</keyword>
<dbReference type="STRING" id="1742359.GCA_001439625_02617"/>